<gene>
    <name evidence="1" type="ORF">O6H91_05G127800</name>
</gene>
<keyword evidence="2" id="KW-1185">Reference proteome</keyword>
<dbReference type="EMBL" id="CM055096">
    <property type="protein sequence ID" value="KAJ7557472.1"/>
    <property type="molecule type" value="Genomic_DNA"/>
</dbReference>
<evidence type="ECO:0000313" key="1">
    <source>
        <dbReference type="EMBL" id="KAJ7557472.1"/>
    </source>
</evidence>
<reference evidence="2" key="1">
    <citation type="journal article" date="2024" name="Proc. Natl. Acad. Sci. U.S.A.">
        <title>Extraordinary preservation of gene collinearity over three hundred million years revealed in homosporous lycophytes.</title>
        <authorList>
            <person name="Li C."/>
            <person name="Wickell D."/>
            <person name="Kuo L.Y."/>
            <person name="Chen X."/>
            <person name="Nie B."/>
            <person name="Liao X."/>
            <person name="Peng D."/>
            <person name="Ji J."/>
            <person name="Jenkins J."/>
            <person name="Williams M."/>
            <person name="Shu S."/>
            <person name="Plott C."/>
            <person name="Barry K."/>
            <person name="Rajasekar S."/>
            <person name="Grimwood J."/>
            <person name="Han X."/>
            <person name="Sun S."/>
            <person name="Hou Z."/>
            <person name="He W."/>
            <person name="Dai G."/>
            <person name="Sun C."/>
            <person name="Schmutz J."/>
            <person name="Leebens-Mack J.H."/>
            <person name="Li F.W."/>
            <person name="Wang L."/>
        </authorList>
    </citation>
    <scope>NUCLEOTIDE SEQUENCE [LARGE SCALE GENOMIC DNA]</scope>
    <source>
        <strain evidence="2">cv. PW_Plant_1</strain>
    </source>
</reference>
<organism evidence="1 2">
    <name type="scientific">Diphasiastrum complanatum</name>
    <name type="common">Issler's clubmoss</name>
    <name type="synonym">Lycopodium complanatum</name>
    <dbReference type="NCBI Taxonomy" id="34168"/>
    <lineage>
        <taxon>Eukaryota</taxon>
        <taxon>Viridiplantae</taxon>
        <taxon>Streptophyta</taxon>
        <taxon>Embryophyta</taxon>
        <taxon>Tracheophyta</taxon>
        <taxon>Lycopodiopsida</taxon>
        <taxon>Lycopodiales</taxon>
        <taxon>Lycopodiaceae</taxon>
        <taxon>Lycopodioideae</taxon>
        <taxon>Diphasiastrum</taxon>
    </lineage>
</organism>
<sequence>MLTTQVRAAQGVVGFFHGNKERADASHLGGFANYLPCKGIRNHVQFFVSCDLLKWGAKLQSPFSCFNHCWEAPAIGENSQPISNNQKITVQEVRTCRTSATAQPKDVHASTFQSHGINLSLSYSERFVIRCYEVVANRRACIEAVANLLQEAACNHARSVGFSTDGFATTPSMRKRRLIWVTVRMHLEMDEYPMWGEEIEIETWFQEEGRVGTRRDWLVRNAYTQKIIGRATSTWVMMNQDSRRLSRVTDDIRADLIPFTPKPPRWAFEGYNPMSSFKIPLLNDSMHTLLKSSDLKPRRDDLDMNEHVNNVTYIGWMLESLQAEVLEKYDLHSITLEYRRECKQDDTVESISRAEYSSHIEADDDDVSRSTSKFNSKPALVNGFPTAFPVNGLSVDCTHATAAPDNQFSLKNGINGISTVARAIKESDYGGNSINSAAIPAAKSPSLNEDAIATFSGSSATSVPVPMNTRIQFVHLLRLAGSKIELNRGWSDWRLKGTNSEFKSFL</sequence>
<comment type="caution">
    <text evidence="1">The sequence shown here is derived from an EMBL/GenBank/DDBJ whole genome shotgun (WGS) entry which is preliminary data.</text>
</comment>
<protein>
    <submittedName>
        <fullName evidence="1">Uncharacterized protein</fullName>
    </submittedName>
</protein>
<proteinExistence type="predicted"/>
<evidence type="ECO:0000313" key="2">
    <source>
        <dbReference type="Proteomes" id="UP001162992"/>
    </source>
</evidence>
<name>A0ACC2DT97_DIPCM</name>
<dbReference type="Proteomes" id="UP001162992">
    <property type="component" value="Chromosome 5"/>
</dbReference>
<accession>A0ACC2DT97</accession>